<dbReference type="VEuPathDB" id="AmoebaDB:DICPUDRAFT_147963"/>
<evidence type="ECO:0000256" key="1">
    <source>
        <dbReference type="ARBA" id="ARBA00022737"/>
    </source>
</evidence>
<keyword evidence="3" id="KW-1185">Reference proteome</keyword>
<dbReference type="InParanoid" id="F0Z9W0"/>
<dbReference type="InterPro" id="IPR051251">
    <property type="entry name" value="STK_FNIP-Repeat"/>
</dbReference>
<dbReference type="RefSeq" id="XP_003284213.1">
    <property type="nucleotide sequence ID" value="XM_003284165.1"/>
</dbReference>
<dbReference type="GeneID" id="10510091"/>
<dbReference type="Proteomes" id="UP000001064">
    <property type="component" value="Unassembled WGS sequence"/>
</dbReference>
<dbReference type="KEGG" id="dpp:DICPUDRAFT_147963"/>
<reference evidence="3" key="1">
    <citation type="journal article" date="2011" name="Genome Biol.">
        <title>Comparative genomics of the social amoebae Dictyostelium discoideum and Dictyostelium purpureum.</title>
        <authorList>
            <consortium name="US DOE Joint Genome Institute (JGI-PGF)"/>
            <person name="Sucgang R."/>
            <person name="Kuo A."/>
            <person name="Tian X."/>
            <person name="Salerno W."/>
            <person name="Parikh A."/>
            <person name="Feasley C.L."/>
            <person name="Dalin E."/>
            <person name="Tu H."/>
            <person name="Huang E."/>
            <person name="Barry K."/>
            <person name="Lindquist E."/>
            <person name="Shapiro H."/>
            <person name="Bruce D."/>
            <person name="Schmutz J."/>
            <person name="Salamov A."/>
            <person name="Fey P."/>
            <person name="Gaudet P."/>
            <person name="Anjard C."/>
            <person name="Babu M.M."/>
            <person name="Basu S."/>
            <person name="Bushmanova Y."/>
            <person name="van der Wel H."/>
            <person name="Katoh-Kurasawa M."/>
            <person name="Dinh C."/>
            <person name="Coutinho P.M."/>
            <person name="Saito T."/>
            <person name="Elias M."/>
            <person name="Schaap P."/>
            <person name="Kay R.R."/>
            <person name="Henrissat B."/>
            <person name="Eichinger L."/>
            <person name="Rivero F."/>
            <person name="Putnam N.H."/>
            <person name="West C.M."/>
            <person name="Loomis W.F."/>
            <person name="Chisholm R.L."/>
            <person name="Shaulsky G."/>
            <person name="Strassmann J.E."/>
            <person name="Queller D.C."/>
            <person name="Kuspa A."/>
            <person name="Grigoriev I.V."/>
        </authorList>
    </citation>
    <scope>NUCLEOTIDE SEQUENCE [LARGE SCALE GENOMIC DNA]</scope>
    <source>
        <strain evidence="3">QSDP1</strain>
    </source>
</reference>
<evidence type="ECO:0000313" key="3">
    <source>
        <dbReference type="Proteomes" id="UP000001064"/>
    </source>
</evidence>
<proteinExistence type="predicted"/>
<evidence type="ECO:0008006" key="4">
    <source>
        <dbReference type="Google" id="ProtNLM"/>
    </source>
</evidence>
<dbReference type="Gene3D" id="3.80.10.10">
    <property type="entry name" value="Ribonuclease Inhibitor"/>
    <property type="match status" value="1"/>
</dbReference>
<gene>
    <name evidence="2" type="ORF">DICPUDRAFT_147963</name>
</gene>
<dbReference type="EMBL" id="GL870960">
    <property type="protein sequence ID" value="EGC39309.1"/>
    <property type="molecule type" value="Genomic_DNA"/>
</dbReference>
<dbReference type="InterPro" id="IPR032675">
    <property type="entry name" value="LRR_dom_sf"/>
</dbReference>
<dbReference type="SUPFAM" id="SSF52058">
    <property type="entry name" value="L domain-like"/>
    <property type="match status" value="1"/>
</dbReference>
<name>F0Z9W0_DICPU</name>
<accession>F0Z9W0</accession>
<dbReference type="InterPro" id="IPR008615">
    <property type="entry name" value="FNIP"/>
</dbReference>
<keyword evidence="1" id="KW-0677">Repeat</keyword>
<protein>
    <recommendedName>
        <fullName evidence="4">FNIP repeat-containing protein</fullName>
    </recommendedName>
</protein>
<dbReference type="Pfam" id="PF05725">
    <property type="entry name" value="FNIP"/>
    <property type="match status" value="2"/>
</dbReference>
<dbReference type="PANTHER" id="PTHR32134:SF169">
    <property type="entry name" value="FNIP REPEAT-CONTAINING PROTEIN-RELATED"/>
    <property type="match status" value="1"/>
</dbReference>
<sequence length="423" mass="49583">MDINDILFFKVFRNIIILKNIYRFIRIHNKIIQINEDVSTITFNHYTLKNFKFRDQLYKCRVGAEVRIEDLYLDNEKRGYYFDNSEDKDFFNILLTKDEESLPVGLIPESVTDLTWRHRQDLLDMGVLPRNIKTLTIANYFGRNKNIPSNKIPNHVQNFRTENTSVFYELPYGLRALSLLGRFNQALEELPTKLQYLELGYSFSNSINHLLPNLKNLKTLILGKSYKQIIKKGDLVDSIQVLSICCSFEEGSLPKSLRVLEIDSNGFSVASLLPDSIKCLIFKNDVNEKFNNKDLPESIEYLGFYGRKDFSEGFSFIPRSCKELVFGDSFNTDFRDMDHYNLPKLTHIIFGKNFNQDIPIFILPPTIKYIEFRNDYKMYKISNMPGVQIKKNIIQTEQNLIHHLDFLKKFIDSPTVFNNYILS</sequence>
<organism evidence="2 3">
    <name type="scientific">Dictyostelium purpureum</name>
    <name type="common">Slime mold</name>
    <dbReference type="NCBI Taxonomy" id="5786"/>
    <lineage>
        <taxon>Eukaryota</taxon>
        <taxon>Amoebozoa</taxon>
        <taxon>Evosea</taxon>
        <taxon>Eumycetozoa</taxon>
        <taxon>Dictyostelia</taxon>
        <taxon>Dictyosteliales</taxon>
        <taxon>Dictyosteliaceae</taxon>
        <taxon>Dictyostelium</taxon>
    </lineage>
</organism>
<evidence type="ECO:0000313" key="2">
    <source>
        <dbReference type="EMBL" id="EGC39309.1"/>
    </source>
</evidence>
<dbReference type="AlphaFoldDB" id="F0Z9W0"/>
<dbReference type="PANTHER" id="PTHR32134">
    <property type="entry name" value="FNIP REPEAT-CONTAINING PROTEIN"/>
    <property type="match status" value="1"/>
</dbReference>